<proteinExistence type="predicted"/>
<sequence length="149" mass="15023">MAATVEKAILLKDTVSVHQAAIYLASGGVPLDVTGRVLTTPYRRGMVRSGVSDEAYTTLPATPAAPPVRVPATAPAAAPAAAPAPASAAAPAPVPPALAQSAAPALPQPLRDAEAVQDTVTVPQMVPGTPPAVRSSWRDIIHSAGPTFR</sequence>
<dbReference type="EMBL" id="CP024608">
    <property type="protein sequence ID" value="ATQ74020.1"/>
    <property type="molecule type" value="Genomic_DNA"/>
</dbReference>
<keyword evidence="3" id="KW-1185">Reference proteome</keyword>
<dbReference type="KEGG" id="mass:CR152_05420"/>
<evidence type="ECO:0000256" key="1">
    <source>
        <dbReference type="SAM" id="MobiDB-lite"/>
    </source>
</evidence>
<name>A0A2D2DGC2_9BURK</name>
<organism evidence="2 3">
    <name type="scientific">Massilia violaceinigra</name>
    <dbReference type="NCBI Taxonomy" id="2045208"/>
    <lineage>
        <taxon>Bacteria</taxon>
        <taxon>Pseudomonadati</taxon>
        <taxon>Pseudomonadota</taxon>
        <taxon>Betaproteobacteria</taxon>
        <taxon>Burkholderiales</taxon>
        <taxon>Oxalobacteraceae</taxon>
        <taxon>Telluria group</taxon>
        <taxon>Massilia</taxon>
    </lineage>
</organism>
<accession>A0A2D2DGC2</accession>
<protein>
    <submittedName>
        <fullName evidence="2">Uncharacterized protein</fullName>
    </submittedName>
</protein>
<dbReference type="AlphaFoldDB" id="A0A2D2DGC2"/>
<reference evidence="2" key="1">
    <citation type="submission" date="2017-10" db="EMBL/GenBank/DDBJ databases">
        <title>Massilia psychrophilum sp. nov., a novel purple-pigmented bacterium isolated from Tianshan glacier, Xinjiang Municipality, China.</title>
        <authorList>
            <person name="Wang H."/>
        </authorList>
    </citation>
    <scope>NUCLEOTIDE SEQUENCE [LARGE SCALE GENOMIC DNA]</scope>
    <source>
        <strain evidence="2">B2</strain>
    </source>
</reference>
<feature type="region of interest" description="Disordered" evidence="1">
    <location>
        <begin position="58"/>
        <end position="106"/>
    </location>
</feature>
<evidence type="ECO:0000313" key="2">
    <source>
        <dbReference type="EMBL" id="ATQ74020.1"/>
    </source>
</evidence>
<dbReference type="Proteomes" id="UP000229897">
    <property type="component" value="Chromosome"/>
</dbReference>
<gene>
    <name evidence="2" type="ORF">CR152_05420</name>
</gene>
<feature type="compositionally biased region" description="Low complexity" evidence="1">
    <location>
        <begin position="70"/>
        <end position="106"/>
    </location>
</feature>
<evidence type="ECO:0000313" key="3">
    <source>
        <dbReference type="Proteomes" id="UP000229897"/>
    </source>
</evidence>